<dbReference type="AlphaFoldDB" id="A0A251UW00"/>
<dbReference type="InParanoid" id="A0A251UW00"/>
<dbReference type="EMBL" id="CM007893">
    <property type="protein sequence ID" value="OTG27550.1"/>
    <property type="molecule type" value="Genomic_DNA"/>
</dbReference>
<sequence length="63" mass="7054">MLKDGNHRVDEKIIRNFKFGARAVLNPMAAMFGGVVGQEVVKACSRKFHPLLHACNKKNYPTV</sequence>
<reference evidence="1" key="3">
    <citation type="submission" date="2020-06" db="EMBL/GenBank/DDBJ databases">
        <title>Helianthus annuus Genome sequencing and assembly Release 2.</title>
        <authorList>
            <person name="Gouzy J."/>
            <person name="Langlade N."/>
            <person name="Munos S."/>
        </authorList>
    </citation>
    <scope>NUCLEOTIDE SEQUENCE</scope>
    <source>
        <tissue evidence="1">Leaves</tissue>
    </source>
</reference>
<protein>
    <submittedName>
        <fullName evidence="2">Putative NAD(P)-binding domain-containing protein</fullName>
    </submittedName>
    <submittedName>
        <fullName evidence="1">Ubiquitin-activating enzyme</fullName>
    </submittedName>
</protein>
<dbReference type="InterPro" id="IPR035985">
    <property type="entry name" value="Ubiquitin-activating_enz"/>
</dbReference>
<dbReference type="Gene3D" id="3.40.50.12550">
    <property type="entry name" value="Ubiquitin-activating enzyme E1, inactive adenylation domain, subdomain 2"/>
    <property type="match status" value="1"/>
</dbReference>
<dbReference type="SUPFAM" id="SSF69572">
    <property type="entry name" value="Activating enzymes of the ubiquitin-like proteins"/>
    <property type="match status" value="1"/>
</dbReference>
<evidence type="ECO:0000313" key="1">
    <source>
        <dbReference type="EMBL" id="KAF5808713.1"/>
    </source>
</evidence>
<organism evidence="2 3">
    <name type="scientific">Helianthus annuus</name>
    <name type="common">Common sunflower</name>
    <dbReference type="NCBI Taxonomy" id="4232"/>
    <lineage>
        <taxon>Eukaryota</taxon>
        <taxon>Viridiplantae</taxon>
        <taxon>Streptophyta</taxon>
        <taxon>Embryophyta</taxon>
        <taxon>Tracheophyta</taxon>
        <taxon>Spermatophyta</taxon>
        <taxon>Magnoliopsida</taxon>
        <taxon>eudicotyledons</taxon>
        <taxon>Gunneridae</taxon>
        <taxon>Pentapetalae</taxon>
        <taxon>asterids</taxon>
        <taxon>campanulids</taxon>
        <taxon>Asterales</taxon>
        <taxon>Asteraceae</taxon>
        <taxon>Asteroideae</taxon>
        <taxon>Heliantheae alliance</taxon>
        <taxon>Heliantheae</taxon>
        <taxon>Helianthus</taxon>
    </lineage>
</organism>
<gene>
    <name evidence="2" type="ORF">HannXRQ_Chr04g0101281</name>
    <name evidence="1" type="ORF">HanXRQr2_Chr04g0148661</name>
</gene>
<dbReference type="Proteomes" id="UP000215914">
    <property type="component" value="Chromosome 4"/>
</dbReference>
<dbReference type="GO" id="GO:0008641">
    <property type="term" value="F:ubiquitin-like modifier activating enzyme activity"/>
    <property type="evidence" value="ECO:0007669"/>
    <property type="project" value="InterPro"/>
</dbReference>
<proteinExistence type="predicted"/>
<reference evidence="1 3" key="1">
    <citation type="journal article" date="2017" name="Nature">
        <title>The sunflower genome provides insights into oil metabolism, flowering and Asterid evolution.</title>
        <authorList>
            <person name="Badouin H."/>
            <person name="Gouzy J."/>
            <person name="Grassa C.J."/>
            <person name="Murat F."/>
            <person name="Staton S.E."/>
            <person name="Cottret L."/>
            <person name="Lelandais-Briere C."/>
            <person name="Owens G.L."/>
            <person name="Carrere S."/>
            <person name="Mayjonade B."/>
            <person name="Legrand L."/>
            <person name="Gill N."/>
            <person name="Kane N.C."/>
            <person name="Bowers J.E."/>
            <person name="Hubner S."/>
            <person name="Bellec A."/>
            <person name="Berard A."/>
            <person name="Berges H."/>
            <person name="Blanchet N."/>
            <person name="Boniface M.C."/>
            <person name="Brunel D."/>
            <person name="Catrice O."/>
            <person name="Chaidir N."/>
            <person name="Claudel C."/>
            <person name="Donnadieu C."/>
            <person name="Faraut T."/>
            <person name="Fievet G."/>
            <person name="Helmstetter N."/>
            <person name="King M."/>
            <person name="Knapp S.J."/>
            <person name="Lai Z."/>
            <person name="Le Paslier M.C."/>
            <person name="Lippi Y."/>
            <person name="Lorenzon L."/>
            <person name="Mandel J.R."/>
            <person name="Marage G."/>
            <person name="Marchand G."/>
            <person name="Marquand E."/>
            <person name="Bret-Mestries E."/>
            <person name="Morien E."/>
            <person name="Nambeesan S."/>
            <person name="Nguyen T."/>
            <person name="Pegot-Espagnet P."/>
            <person name="Pouilly N."/>
            <person name="Raftis F."/>
            <person name="Sallet E."/>
            <person name="Schiex T."/>
            <person name="Thomas J."/>
            <person name="Vandecasteele C."/>
            <person name="Vares D."/>
            <person name="Vear F."/>
            <person name="Vautrin S."/>
            <person name="Crespi M."/>
            <person name="Mangin B."/>
            <person name="Burke J.M."/>
            <person name="Salse J."/>
            <person name="Munos S."/>
            <person name="Vincourt P."/>
            <person name="Rieseberg L.H."/>
            <person name="Langlade N.B."/>
        </authorList>
    </citation>
    <scope>NUCLEOTIDE SEQUENCE [LARGE SCALE GENOMIC DNA]</scope>
    <source>
        <strain evidence="3">cv. SF193</strain>
        <tissue evidence="1">Leaves</tissue>
    </source>
</reference>
<name>A0A251UW00_HELAN</name>
<accession>A0A251UW00</accession>
<dbReference type="Gramene" id="mRNA:HanXRQr2_Chr04g0148661">
    <property type="protein sequence ID" value="mRNA:HanXRQr2_Chr04g0148661"/>
    <property type="gene ID" value="HanXRQr2_Chr04g0148661"/>
</dbReference>
<evidence type="ECO:0000313" key="3">
    <source>
        <dbReference type="Proteomes" id="UP000215914"/>
    </source>
</evidence>
<dbReference type="EMBL" id="MNCJ02000319">
    <property type="protein sequence ID" value="KAF5808713.1"/>
    <property type="molecule type" value="Genomic_DNA"/>
</dbReference>
<keyword evidence="3" id="KW-1185">Reference proteome</keyword>
<dbReference type="STRING" id="4232.A0A251UW00"/>
<evidence type="ECO:0000313" key="2">
    <source>
        <dbReference type="EMBL" id="OTG27550.1"/>
    </source>
</evidence>
<reference evidence="2" key="2">
    <citation type="submission" date="2017-02" db="EMBL/GenBank/DDBJ databases">
        <title>Sunflower complete genome.</title>
        <authorList>
            <person name="Langlade N."/>
            <person name="Munos S."/>
        </authorList>
    </citation>
    <scope>NUCLEOTIDE SEQUENCE [LARGE SCALE GENOMIC DNA]</scope>
    <source>
        <tissue evidence="2">Leaves</tissue>
    </source>
</reference>